<protein>
    <recommendedName>
        <fullName evidence="1">BTB domain-containing protein</fullName>
    </recommendedName>
</protein>
<dbReference type="AlphaFoldDB" id="A0A4Q2D551"/>
<sequence length="257" mass="29279">MPLRMPPARVRSISKTTNTEPVTRWSTVFFQVEDAIFEVPRHRFTEHSAVFEGMFHIPQAGDAESVEGTSEGFPITLEGYEAADFRALIKVLYPAPNDVIFGSYTLTKDEWVGILNLSTRWQMKMVRRRLNRPIALDAERRLTAAQMREHAIMNLSKMSLASCEKVTLARAHKVAKWLREGLSEIVTQEEVLNPIELKSQVGIETAFMLMWIQNQTLRSLQTRSKPPITLGIRPNAGSDAKVNEVFKEEIASYESWD</sequence>
<dbReference type="STRING" id="2316362.A0A4Q2D551"/>
<feature type="domain" description="BTB" evidence="1">
    <location>
        <begin position="25"/>
        <end position="130"/>
    </location>
</feature>
<dbReference type="Pfam" id="PF00651">
    <property type="entry name" value="BTB"/>
    <property type="match status" value="1"/>
</dbReference>
<gene>
    <name evidence="2" type="ORF">EST38_g12251</name>
</gene>
<proteinExistence type="predicted"/>
<comment type="caution">
    <text evidence="2">The sequence shown here is derived from an EMBL/GenBank/DDBJ whole genome shotgun (WGS) entry which is preliminary data.</text>
</comment>
<dbReference type="SUPFAM" id="SSF54695">
    <property type="entry name" value="POZ domain"/>
    <property type="match status" value="1"/>
</dbReference>
<name>A0A4Q2D551_9AGAR</name>
<organism evidence="2 3">
    <name type="scientific">Candolleomyces aberdarensis</name>
    <dbReference type="NCBI Taxonomy" id="2316362"/>
    <lineage>
        <taxon>Eukaryota</taxon>
        <taxon>Fungi</taxon>
        <taxon>Dikarya</taxon>
        <taxon>Basidiomycota</taxon>
        <taxon>Agaricomycotina</taxon>
        <taxon>Agaricomycetes</taxon>
        <taxon>Agaricomycetidae</taxon>
        <taxon>Agaricales</taxon>
        <taxon>Agaricineae</taxon>
        <taxon>Psathyrellaceae</taxon>
        <taxon>Candolleomyces</taxon>
    </lineage>
</organism>
<dbReference type="InterPro" id="IPR011333">
    <property type="entry name" value="SKP1/BTB/POZ_sf"/>
</dbReference>
<dbReference type="CDD" id="cd18186">
    <property type="entry name" value="BTB_POZ_ZBTB_KLHL-like"/>
    <property type="match status" value="1"/>
</dbReference>
<dbReference type="EMBL" id="SDEE01000873">
    <property type="protein sequence ID" value="RXW13601.1"/>
    <property type="molecule type" value="Genomic_DNA"/>
</dbReference>
<reference evidence="2 3" key="1">
    <citation type="submission" date="2019-01" db="EMBL/GenBank/DDBJ databases">
        <title>Draft genome sequence of Psathyrella aberdarensis IHI B618.</title>
        <authorList>
            <person name="Buettner E."/>
            <person name="Kellner H."/>
        </authorList>
    </citation>
    <scope>NUCLEOTIDE SEQUENCE [LARGE SCALE GENOMIC DNA]</scope>
    <source>
        <strain evidence="2 3">IHI B618</strain>
    </source>
</reference>
<dbReference type="Proteomes" id="UP000290288">
    <property type="component" value="Unassembled WGS sequence"/>
</dbReference>
<dbReference type="OrthoDB" id="3223751at2759"/>
<evidence type="ECO:0000259" key="1">
    <source>
        <dbReference type="Pfam" id="PF00651"/>
    </source>
</evidence>
<keyword evidence="3" id="KW-1185">Reference proteome</keyword>
<evidence type="ECO:0000313" key="2">
    <source>
        <dbReference type="EMBL" id="RXW13601.1"/>
    </source>
</evidence>
<dbReference type="Gene3D" id="3.30.710.10">
    <property type="entry name" value="Potassium Channel Kv1.1, Chain A"/>
    <property type="match status" value="1"/>
</dbReference>
<dbReference type="InterPro" id="IPR000210">
    <property type="entry name" value="BTB/POZ_dom"/>
</dbReference>
<accession>A0A4Q2D551</accession>
<evidence type="ECO:0000313" key="3">
    <source>
        <dbReference type="Proteomes" id="UP000290288"/>
    </source>
</evidence>